<proteinExistence type="predicted"/>
<accession>A0A699QMV0</accession>
<evidence type="ECO:0000313" key="1">
    <source>
        <dbReference type="EMBL" id="GFC68534.1"/>
    </source>
</evidence>
<protein>
    <submittedName>
        <fullName evidence="1">Uncharacterized protein</fullName>
    </submittedName>
</protein>
<sequence length="89" mass="9882">MFTKDKIKCKGIEIKDRAAEVLAPSVPRLDQRGNMLLWLGPKVVEGAHANEEGVQAILTSIQAPHPPPSAATRTMTQRMARLKEETHRL</sequence>
<dbReference type="AlphaFoldDB" id="A0A699QMV0"/>
<gene>
    <name evidence="1" type="ORF">Tci_840504</name>
</gene>
<dbReference type="EMBL" id="BKCJ011020565">
    <property type="protein sequence ID" value="GFC68534.1"/>
    <property type="molecule type" value="Genomic_DNA"/>
</dbReference>
<name>A0A699QMV0_TANCI</name>
<reference evidence="1" key="1">
    <citation type="journal article" date="2019" name="Sci. Rep.">
        <title>Draft genome of Tanacetum cinerariifolium, the natural source of mosquito coil.</title>
        <authorList>
            <person name="Yamashiro T."/>
            <person name="Shiraishi A."/>
            <person name="Satake H."/>
            <person name="Nakayama K."/>
        </authorList>
    </citation>
    <scope>NUCLEOTIDE SEQUENCE</scope>
</reference>
<comment type="caution">
    <text evidence="1">The sequence shown here is derived from an EMBL/GenBank/DDBJ whole genome shotgun (WGS) entry which is preliminary data.</text>
</comment>
<feature type="non-terminal residue" evidence="1">
    <location>
        <position position="89"/>
    </location>
</feature>
<organism evidence="1">
    <name type="scientific">Tanacetum cinerariifolium</name>
    <name type="common">Dalmatian daisy</name>
    <name type="synonym">Chrysanthemum cinerariifolium</name>
    <dbReference type="NCBI Taxonomy" id="118510"/>
    <lineage>
        <taxon>Eukaryota</taxon>
        <taxon>Viridiplantae</taxon>
        <taxon>Streptophyta</taxon>
        <taxon>Embryophyta</taxon>
        <taxon>Tracheophyta</taxon>
        <taxon>Spermatophyta</taxon>
        <taxon>Magnoliopsida</taxon>
        <taxon>eudicotyledons</taxon>
        <taxon>Gunneridae</taxon>
        <taxon>Pentapetalae</taxon>
        <taxon>asterids</taxon>
        <taxon>campanulids</taxon>
        <taxon>Asterales</taxon>
        <taxon>Asteraceae</taxon>
        <taxon>Asteroideae</taxon>
        <taxon>Anthemideae</taxon>
        <taxon>Anthemidinae</taxon>
        <taxon>Tanacetum</taxon>
    </lineage>
</organism>